<protein>
    <recommendedName>
        <fullName evidence="3">Apurinic-apyrimidinic endonuclease 1</fullName>
    </recommendedName>
</protein>
<evidence type="ECO:0000256" key="9">
    <source>
        <dbReference type="SAM" id="MobiDB-lite"/>
    </source>
</evidence>
<evidence type="ECO:0000256" key="1">
    <source>
        <dbReference type="ARBA" id="ARBA00001947"/>
    </source>
</evidence>
<comment type="cofactor">
    <cofactor evidence="1">
        <name>Zn(2+)</name>
        <dbReference type="ChEBI" id="CHEBI:29105"/>
    </cofactor>
</comment>
<accession>A0A1X7RXC7</accession>
<keyword evidence="12" id="KW-1185">Reference proteome</keyword>
<keyword evidence="6" id="KW-0378">Hydrolase</keyword>
<feature type="compositionally biased region" description="Acidic residues" evidence="9">
    <location>
        <begin position="489"/>
        <end position="498"/>
    </location>
</feature>
<keyword evidence="5" id="KW-0227">DNA damage</keyword>
<dbReference type="PANTHER" id="PTHR21445:SF0">
    <property type="entry name" value="APURINIC-APYRIMIDINIC ENDONUCLEASE"/>
    <property type="match status" value="1"/>
</dbReference>
<dbReference type="GO" id="GO:0003906">
    <property type="term" value="F:DNA-(apurinic or apyrimidinic site) endonuclease activity"/>
    <property type="evidence" value="ECO:0007669"/>
    <property type="project" value="TreeGrafter"/>
</dbReference>
<organism evidence="11 12">
    <name type="scientific">Zymoseptoria tritici (strain ST99CH_3D7)</name>
    <dbReference type="NCBI Taxonomy" id="1276538"/>
    <lineage>
        <taxon>Eukaryota</taxon>
        <taxon>Fungi</taxon>
        <taxon>Dikarya</taxon>
        <taxon>Ascomycota</taxon>
        <taxon>Pezizomycotina</taxon>
        <taxon>Dothideomycetes</taxon>
        <taxon>Dothideomycetidae</taxon>
        <taxon>Mycosphaerellales</taxon>
        <taxon>Mycosphaerellaceae</taxon>
        <taxon>Zymoseptoria</taxon>
    </lineage>
</organism>
<proteinExistence type="inferred from homology"/>
<evidence type="ECO:0000256" key="8">
    <source>
        <dbReference type="ARBA" id="ARBA00023204"/>
    </source>
</evidence>
<evidence type="ECO:0000256" key="3">
    <source>
        <dbReference type="ARBA" id="ARBA00021759"/>
    </source>
</evidence>
<dbReference type="InterPro" id="IPR013022">
    <property type="entry name" value="Xyl_isomerase-like_TIM-brl"/>
</dbReference>
<feature type="domain" description="Xylose isomerase-like TIM barrel" evidence="10">
    <location>
        <begin position="152"/>
        <end position="396"/>
    </location>
</feature>
<feature type="region of interest" description="Disordered" evidence="9">
    <location>
        <begin position="444"/>
        <end position="498"/>
    </location>
</feature>
<dbReference type="GO" id="GO:0008270">
    <property type="term" value="F:zinc ion binding"/>
    <property type="evidence" value="ECO:0007669"/>
    <property type="project" value="InterPro"/>
</dbReference>
<dbReference type="GO" id="GO:0008081">
    <property type="term" value="F:phosphoric diester hydrolase activity"/>
    <property type="evidence" value="ECO:0007669"/>
    <property type="project" value="TreeGrafter"/>
</dbReference>
<feature type="compositionally biased region" description="Basic residues" evidence="9">
    <location>
        <begin position="473"/>
        <end position="484"/>
    </location>
</feature>
<comment type="similarity">
    <text evidence="2">Belongs to the AP endonuclease 2 family.</text>
</comment>
<dbReference type="PANTHER" id="PTHR21445">
    <property type="entry name" value="ENDONUCLEASE IV ENDODEOXYRIBONUCLEASE IV"/>
    <property type="match status" value="1"/>
</dbReference>
<feature type="compositionally biased region" description="Basic and acidic residues" evidence="9">
    <location>
        <begin position="446"/>
        <end position="472"/>
    </location>
</feature>
<dbReference type="GO" id="GO:0006284">
    <property type="term" value="P:base-excision repair"/>
    <property type="evidence" value="ECO:0007669"/>
    <property type="project" value="TreeGrafter"/>
</dbReference>
<dbReference type="Proteomes" id="UP000215127">
    <property type="component" value="Chromosome 6"/>
</dbReference>
<keyword evidence="4" id="KW-0479">Metal-binding</keyword>
<dbReference type="Pfam" id="PF01261">
    <property type="entry name" value="AP_endonuc_2"/>
    <property type="match status" value="1"/>
</dbReference>
<dbReference type="SUPFAM" id="SSF51658">
    <property type="entry name" value="Xylose isomerase-like"/>
    <property type="match status" value="1"/>
</dbReference>
<evidence type="ECO:0000256" key="5">
    <source>
        <dbReference type="ARBA" id="ARBA00022763"/>
    </source>
</evidence>
<dbReference type="NCBIfam" id="NF002199">
    <property type="entry name" value="PRK01060.1-4"/>
    <property type="match status" value="1"/>
</dbReference>
<dbReference type="EMBL" id="LT853697">
    <property type="protein sequence ID" value="SMQ52025.1"/>
    <property type="molecule type" value="Genomic_DNA"/>
</dbReference>
<evidence type="ECO:0000259" key="10">
    <source>
        <dbReference type="Pfam" id="PF01261"/>
    </source>
</evidence>
<name>A0A1X7RXC7_ZYMT9</name>
<dbReference type="NCBIfam" id="TIGR00587">
    <property type="entry name" value="nfo"/>
    <property type="match status" value="1"/>
</dbReference>
<dbReference type="STRING" id="1276538.A0A1X7RXC7"/>
<dbReference type="CDD" id="cd00019">
    <property type="entry name" value="AP2Ec"/>
    <property type="match status" value="1"/>
</dbReference>
<evidence type="ECO:0000313" key="12">
    <source>
        <dbReference type="Proteomes" id="UP000215127"/>
    </source>
</evidence>
<dbReference type="SMART" id="SM00518">
    <property type="entry name" value="AP2Ec"/>
    <property type="match status" value="1"/>
</dbReference>
<dbReference type="GO" id="GO:0005634">
    <property type="term" value="C:nucleus"/>
    <property type="evidence" value="ECO:0007669"/>
    <property type="project" value="TreeGrafter"/>
</dbReference>
<gene>
    <name evidence="11" type="ORF">ZT3D7_G7178</name>
</gene>
<dbReference type="PROSITE" id="PS51432">
    <property type="entry name" value="AP_NUCLEASE_F2_4"/>
    <property type="match status" value="1"/>
</dbReference>
<dbReference type="AlphaFoldDB" id="A0A1X7RXC7"/>
<evidence type="ECO:0000313" key="11">
    <source>
        <dbReference type="EMBL" id="SMQ52025.1"/>
    </source>
</evidence>
<feature type="compositionally biased region" description="Basic residues" evidence="9">
    <location>
        <begin position="49"/>
        <end position="62"/>
    </location>
</feature>
<dbReference type="GO" id="GO:0005739">
    <property type="term" value="C:mitochondrion"/>
    <property type="evidence" value="ECO:0007669"/>
    <property type="project" value="TreeGrafter"/>
</dbReference>
<dbReference type="HAMAP" id="MF_00152">
    <property type="entry name" value="Nfo"/>
    <property type="match status" value="1"/>
</dbReference>
<evidence type="ECO:0000256" key="2">
    <source>
        <dbReference type="ARBA" id="ARBA00005340"/>
    </source>
</evidence>
<evidence type="ECO:0000256" key="4">
    <source>
        <dbReference type="ARBA" id="ARBA00022723"/>
    </source>
</evidence>
<dbReference type="Gene3D" id="3.20.20.150">
    <property type="entry name" value="Divalent-metal-dependent TIM barrel enzymes"/>
    <property type="match status" value="1"/>
</dbReference>
<dbReference type="GO" id="GO:0003677">
    <property type="term" value="F:DNA binding"/>
    <property type="evidence" value="ECO:0007669"/>
    <property type="project" value="InterPro"/>
</dbReference>
<feature type="region of interest" description="Disordered" evidence="9">
    <location>
        <begin position="19"/>
        <end position="123"/>
    </location>
</feature>
<dbReference type="InterPro" id="IPR001719">
    <property type="entry name" value="AP_endonuc_2"/>
</dbReference>
<dbReference type="InterPro" id="IPR036237">
    <property type="entry name" value="Xyl_isomerase-like_sf"/>
</dbReference>
<keyword evidence="8" id="KW-0234">DNA repair</keyword>
<dbReference type="PROSITE" id="PS00730">
    <property type="entry name" value="AP_NUCLEASE_F2_2"/>
    <property type="match status" value="1"/>
</dbReference>
<sequence length="498" mass="55580">MPKRKVSKIVQEEIEHLVPASEAEIKKPSPSKRQKIKEEPQAVAGSPSTKKRVSAPRATKQKPKVEPDIEAEEERTTSPTQAKKRTKKQVKAENGVEGEEEEEEKKKVVRKRKTKEEKEAEAMPFAARTTGHKLFLGAHISSAGGVQNAVGNAVQIGANAFAVFLKSQRKWANPPLTDDQCSSFHANCRTQSYEQSKYIVPHGSYLVNMAHTDKDRTEQAYTSYLDDLKRCERLGISLYNIHPGNTVSNDRAEAIAHLADNINRAHAETSTVITLLENMAGGGNVLGSTFEDLRDIIELVSNKDRIGVCIDTCHTFAGGYDLRTPAAFKETFDKFEDVVGFKYLRAMHINDSKAPFDSHRDLHANIGTGFLGLRAFHTLVNDSRFWGMPLILETPITIIDDDGVPVKDEKGKEKEDRIVDATEIKLMESLLGMDIESEEFLSLEKQLSRKGEPERKRLTEQQDRKREKEAAKKAKAGSKRKGAKKASSEDDESEPLSD</sequence>
<reference evidence="11 12" key="1">
    <citation type="submission" date="2016-06" db="EMBL/GenBank/DDBJ databases">
        <authorList>
            <person name="Kjaerup R.B."/>
            <person name="Dalgaard T.S."/>
            <person name="Juul-Madsen H.R."/>
        </authorList>
    </citation>
    <scope>NUCLEOTIDE SEQUENCE [LARGE SCALE GENOMIC DNA]</scope>
</reference>
<evidence type="ECO:0000256" key="7">
    <source>
        <dbReference type="ARBA" id="ARBA00022833"/>
    </source>
</evidence>
<evidence type="ECO:0000256" key="6">
    <source>
        <dbReference type="ARBA" id="ARBA00022801"/>
    </source>
</evidence>
<dbReference type="FunFam" id="3.20.20.150:FF:000001">
    <property type="entry name" value="Probable endonuclease 4"/>
    <property type="match status" value="1"/>
</dbReference>
<dbReference type="InterPro" id="IPR018246">
    <property type="entry name" value="AP_endonuc_F2_Zn_BS"/>
</dbReference>
<keyword evidence="7" id="KW-0862">Zinc</keyword>